<keyword evidence="1" id="KW-0175">Coiled coil</keyword>
<evidence type="ECO:0000256" key="1">
    <source>
        <dbReference type="SAM" id="Coils"/>
    </source>
</evidence>
<evidence type="ECO:0000313" key="2">
    <source>
        <dbReference type="EMBL" id="CAK9103851.1"/>
    </source>
</evidence>
<comment type="caution">
    <text evidence="2">The sequence shown here is derived from an EMBL/GenBank/DDBJ whole genome shotgun (WGS) entry which is preliminary data.</text>
</comment>
<dbReference type="EMBL" id="CAXAMN010026539">
    <property type="protein sequence ID" value="CAK9103851.1"/>
    <property type="molecule type" value="Genomic_DNA"/>
</dbReference>
<accession>A0ABP0RX86</accession>
<sequence>MSDEEAAEANNVTIGYKLELSYKGRKKVEIPKNMLVKDLDGNSYLKLQGSSPALCKLVCGRNGDKTLTNGGAMADLKRLRNEQIEAQEEKGEENSKKRKHEHVLQVQLGAVQVQMLAPGKRTSSSDVMVLLQPDQLQAVFGHLEADCQDGSISKREYTKSGKFAKAGGAGSS</sequence>
<dbReference type="Proteomes" id="UP001642484">
    <property type="component" value="Unassembled WGS sequence"/>
</dbReference>
<gene>
    <name evidence="2" type="ORF">CCMP2556_LOCUS48728</name>
</gene>
<name>A0ABP0RX86_9DINO</name>
<feature type="coiled-coil region" evidence="1">
    <location>
        <begin position="69"/>
        <end position="96"/>
    </location>
</feature>
<reference evidence="2 3" key="1">
    <citation type="submission" date="2024-02" db="EMBL/GenBank/DDBJ databases">
        <authorList>
            <person name="Chen Y."/>
            <person name="Shah S."/>
            <person name="Dougan E. K."/>
            <person name="Thang M."/>
            <person name="Chan C."/>
        </authorList>
    </citation>
    <scope>NUCLEOTIDE SEQUENCE [LARGE SCALE GENOMIC DNA]</scope>
</reference>
<protein>
    <submittedName>
        <fullName evidence="2">Uncharacterized protein</fullName>
    </submittedName>
</protein>
<proteinExistence type="predicted"/>
<keyword evidence="3" id="KW-1185">Reference proteome</keyword>
<organism evidence="2 3">
    <name type="scientific">Durusdinium trenchii</name>
    <dbReference type="NCBI Taxonomy" id="1381693"/>
    <lineage>
        <taxon>Eukaryota</taxon>
        <taxon>Sar</taxon>
        <taxon>Alveolata</taxon>
        <taxon>Dinophyceae</taxon>
        <taxon>Suessiales</taxon>
        <taxon>Symbiodiniaceae</taxon>
        <taxon>Durusdinium</taxon>
    </lineage>
</organism>
<evidence type="ECO:0000313" key="3">
    <source>
        <dbReference type="Proteomes" id="UP001642484"/>
    </source>
</evidence>